<keyword evidence="2" id="KW-1185">Reference proteome</keyword>
<organism evidence="1 2">
    <name type="scientific">Rhododendron molle</name>
    <name type="common">Chinese azalea</name>
    <name type="synonym">Azalea mollis</name>
    <dbReference type="NCBI Taxonomy" id="49168"/>
    <lineage>
        <taxon>Eukaryota</taxon>
        <taxon>Viridiplantae</taxon>
        <taxon>Streptophyta</taxon>
        <taxon>Embryophyta</taxon>
        <taxon>Tracheophyta</taxon>
        <taxon>Spermatophyta</taxon>
        <taxon>Magnoliopsida</taxon>
        <taxon>eudicotyledons</taxon>
        <taxon>Gunneridae</taxon>
        <taxon>Pentapetalae</taxon>
        <taxon>asterids</taxon>
        <taxon>Ericales</taxon>
        <taxon>Ericaceae</taxon>
        <taxon>Ericoideae</taxon>
        <taxon>Rhodoreae</taxon>
        <taxon>Rhododendron</taxon>
    </lineage>
</organism>
<evidence type="ECO:0000313" key="1">
    <source>
        <dbReference type="EMBL" id="KAI8561745.1"/>
    </source>
</evidence>
<gene>
    <name evidence="1" type="ORF">RHMOL_Rhmol04G0365000</name>
</gene>
<reference evidence="1" key="1">
    <citation type="submission" date="2022-02" db="EMBL/GenBank/DDBJ databases">
        <title>Plant Genome Project.</title>
        <authorList>
            <person name="Zhang R.-G."/>
        </authorList>
    </citation>
    <scope>NUCLEOTIDE SEQUENCE</scope>
    <source>
        <strain evidence="1">AT1</strain>
    </source>
</reference>
<evidence type="ECO:0000313" key="2">
    <source>
        <dbReference type="Proteomes" id="UP001062846"/>
    </source>
</evidence>
<accession>A0ACC0P8B2</accession>
<proteinExistence type="predicted"/>
<dbReference type="Proteomes" id="UP001062846">
    <property type="component" value="Chromosome 4"/>
</dbReference>
<name>A0ACC0P8B2_RHOML</name>
<comment type="caution">
    <text evidence="1">The sequence shown here is derived from an EMBL/GenBank/DDBJ whole genome shotgun (WGS) entry which is preliminary data.</text>
</comment>
<sequence>MFVLPPTQLHNFMLRNLKSLAFVQLLDNQMERGGEHPGYHHLFTSTSPPSANTTSPPPLATPMLTMSSFPDLHSLLISVIGAATLLSPWLLELPYRK</sequence>
<protein>
    <submittedName>
        <fullName evidence="1">Uncharacterized protein</fullName>
    </submittedName>
</protein>
<dbReference type="EMBL" id="CM046391">
    <property type="protein sequence ID" value="KAI8561745.1"/>
    <property type="molecule type" value="Genomic_DNA"/>
</dbReference>